<name>A0A8S2FTJ8_9BILA</name>
<feature type="compositionally biased region" description="Basic and acidic residues" evidence="1">
    <location>
        <begin position="15"/>
        <end position="25"/>
    </location>
</feature>
<protein>
    <submittedName>
        <fullName evidence="2">Uncharacterized protein</fullName>
    </submittedName>
</protein>
<comment type="caution">
    <text evidence="2">The sequence shown here is derived from an EMBL/GenBank/DDBJ whole genome shotgun (WGS) entry which is preliminary data.</text>
</comment>
<accession>A0A8S2FTJ8</accession>
<evidence type="ECO:0000313" key="4">
    <source>
        <dbReference type="Proteomes" id="UP000677228"/>
    </source>
</evidence>
<dbReference type="Proteomes" id="UP000677228">
    <property type="component" value="Unassembled WGS sequence"/>
</dbReference>
<feature type="non-terminal residue" evidence="2">
    <location>
        <position position="1"/>
    </location>
</feature>
<evidence type="ECO:0000313" key="3">
    <source>
        <dbReference type="EMBL" id="CAF4345556.1"/>
    </source>
</evidence>
<feature type="compositionally biased region" description="Basic residues" evidence="1">
    <location>
        <begin position="1"/>
        <end position="11"/>
    </location>
</feature>
<organism evidence="2 4">
    <name type="scientific">Didymodactylos carnosus</name>
    <dbReference type="NCBI Taxonomy" id="1234261"/>
    <lineage>
        <taxon>Eukaryota</taxon>
        <taxon>Metazoa</taxon>
        <taxon>Spiralia</taxon>
        <taxon>Gnathifera</taxon>
        <taxon>Rotifera</taxon>
        <taxon>Eurotatoria</taxon>
        <taxon>Bdelloidea</taxon>
        <taxon>Philodinida</taxon>
        <taxon>Philodinidae</taxon>
        <taxon>Didymodactylos</taxon>
    </lineage>
</organism>
<dbReference type="EMBL" id="CAJOBA010063508">
    <property type="protein sequence ID" value="CAF4345556.1"/>
    <property type="molecule type" value="Genomic_DNA"/>
</dbReference>
<evidence type="ECO:0000313" key="2">
    <source>
        <dbReference type="EMBL" id="CAF1554868.1"/>
    </source>
</evidence>
<sequence length="82" mass="9121">GNSRTVHRRAVLRTDQSEKGGRQVREISGSMQAGHPQIRGKIRSKFRSPLLPRPRTRGCGQQARKTCSSVQCQGRVLSEVPL</sequence>
<proteinExistence type="predicted"/>
<gene>
    <name evidence="2" type="ORF">OVA965_LOCUS39494</name>
    <name evidence="3" type="ORF">TMI583_LOCUS40801</name>
</gene>
<evidence type="ECO:0000256" key="1">
    <source>
        <dbReference type="SAM" id="MobiDB-lite"/>
    </source>
</evidence>
<reference evidence="2" key="1">
    <citation type="submission" date="2021-02" db="EMBL/GenBank/DDBJ databases">
        <authorList>
            <person name="Nowell W R."/>
        </authorList>
    </citation>
    <scope>NUCLEOTIDE SEQUENCE</scope>
</reference>
<feature type="region of interest" description="Disordered" evidence="1">
    <location>
        <begin position="1"/>
        <end position="37"/>
    </location>
</feature>
<dbReference type="Proteomes" id="UP000682733">
    <property type="component" value="Unassembled WGS sequence"/>
</dbReference>
<dbReference type="AlphaFoldDB" id="A0A8S2FTJ8"/>
<dbReference type="EMBL" id="CAJNOK010040998">
    <property type="protein sequence ID" value="CAF1554868.1"/>
    <property type="molecule type" value="Genomic_DNA"/>
</dbReference>